<feature type="transmembrane region" description="Helical" evidence="1">
    <location>
        <begin position="48"/>
        <end position="71"/>
    </location>
</feature>
<keyword evidence="1" id="KW-1133">Transmembrane helix</keyword>
<protein>
    <submittedName>
        <fullName evidence="3">Acyltransferase</fullName>
    </submittedName>
</protein>
<feature type="transmembrane region" description="Helical" evidence="1">
    <location>
        <begin position="111"/>
        <end position="130"/>
    </location>
</feature>
<dbReference type="Pfam" id="PF01757">
    <property type="entry name" value="Acyl_transf_3"/>
    <property type="match status" value="1"/>
</dbReference>
<keyword evidence="4" id="KW-1185">Reference proteome</keyword>
<dbReference type="EMBL" id="VSZS01000061">
    <property type="protein sequence ID" value="TYR32863.1"/>
    <property type="molecule type" value="Genomic_DNA"/>
</dbReference>
<evidence type="ECO:0000313" key="3">
    <source>
        <dbReference type="EMBL" id="TYR32863.1"/>
    </source>
</evidence>
<feature type="transmembrane region" description="Helical" evidence="1">
    <location>
        <begin position="258"/>
        <end position="277"/>
    </location>
</feature>
<dbReference type="InterPro" id="IPR002656">
    <property type="entry name" value="Acyl_transf_3_dom"/>
</dbReference>
<name>A0A5D4GY10_9HYPH</name>
<keyword evidence="1" id="KW-0472">Membrane</keyword>
<evidence type="ECO:0000313" key="4">
    <source>
        <dbReference type="Proteomes" id="UP000323258"/>
    </source>
</evidence>
<gene>
    <name evidence="3" type="ORF">FY036_10235</name>
</gene>
<organism evidence="3 4">
    <name type="scientific">Neoaquamicrobium microcysteis</name>
    <dbReference type="NCBI Taxonomy" id="2682781"/>
    <lineage>
        <taxon>Bacteria</taxon>
        <taxon>Pseudomonadati</taxon>
        <taxon>Pseudomonadota</taxon>
        <taxon>Alphaproteobacteria</taxon>
        <taxon>Hyphomicrobiales</taxon>
        <taxon>Phyllobacteriaceae</taxon>
        <taxon>Neoaquamicrobium</taxon>
    </lineage>
</organism>
<feature type="transmembrane region" description="Helical" evidence="1">
    <location>
        <begin position="378"/>
        <end position="399"/>
    </location>
</feature>
<keyword evidence="3" id="KW-0808">Transferase</keyword>
<evidence type="ECO:0000259" key="2">
    <source>
        <dbReference type="Pfam" id="PF01757"/>
    </source>
</evidence>
<feature type="transmembrane region" description="Helical" evidence="1">
    <location>
        <begin position="77"/>
        <end position="104"/>
    </location>
</feature>
<dbReference type="InterPro" id="IPR050879">
    <property type="entry name" value="Acyltransferase_3"/>
</dbReference>
<comment type="caution">
    <text evidence="3">The sequence shown here is derived from an EMBL/GenBank/DDBJ whole genome shotgun (WGS) entry which is preliminary data.</text>
</comment>
<dbReference type="Proteomes" id="UP000323258">
    <property type="component" value="Unassembled WGS sequence"/>
</dbReference>
<proteinExistence type="predicted"/>
<feature type="transmembrane region" description="Helical" evidence="1">
    <location>
        <begin position="202"/>
        <end position="220"/>
    </location>
</feature>
<dbReference type="PANTHER" id="PTHR23028:SF53">
    <property type="entry name" value="ACYL_TRANSF_3 DOMAIN-CONTAINING PROTEIN"/>
    <property type="match status" value="1"/>
</dbReference>
<dbReference type="PANTHER" id="PTHR23028">
    <property type="entry name" value="ACETYLTRANSFERASE"/>
    <property type="match status" value="1"/>
</dbReference>
<keyword evidence="1" id="KW-0812">Transmembrane</keyword>
<dbReference type="GO" id="GO:0016747">
    <property type="term" value="F:acyltransferase activity, transferring groups other than amino-acyl groups"/>
    <property type="evidence" value="ECO:0007669"/>
    <property type="project" value="InterPro"/>
</dbReference>
<feature type="transmembrane region" description="Helical" evidence="1">
    <location>
        <begin position="283"/>
        <end position="300"/>
    </location>
</feature>
<accession>A0A5D4GY10</accession>
<reference evidence="3 4" key="1">
    <citation type="submission" date="2019-08" db="EMBL/GenBank/DDBJ databases">
        <authorList>
            <person name="Seo Y.L."/>
        </authorList>
    </citation>
    <scope>NUCLEOTIDE SEQUENCE [LARGE SCALE GENOMIC DNA]</scope>
    <source>
        <strain evidence="3 4">MaA-C15</strain>
    </source>
</reference>
<feature type="transmembrane region" description="Helical" evidence="1">
    <location>
        <begin position="226"/>
        <end position="249"/>
    </location>
</feature>
<keyword evidence="3" id="KW-0012">Acyltransferase</keyword>
<feature type="domain" description="Acyltransferase 3" evidence="2">
    <location>
        <begin position="45"/>
        <end position="363"/>
    </location>
</feature>
<feature type="transmembrane region" description="Helical" evidence="1">
    <location>
        <begin position="312"/>
        <end position="328"/>
    </location>
</feature>
<sequence>MDAGPPEGVEARHNCRSALQTHPAKLCRPIHRMKGSARRMQYRREIDGLRAVAVVPVLFFHAGFATFSGGYVGVDVFFVISGYLITTIIVTELAAGSFSLIRFYERRARRILPALFAVMLACIPLAWLLMLPDDLENFGQSVVATTLSANNILLTMTSGYWDLAAEFKPLLHTWSLAVEEQFYVLFPALMLILWPWLGRRSGWALGILAAVSFALCLYGVSRHPTATFYLLHTRAWELLLGSLVALWLFTRAQPANDLLAAAGLLLIVAAILTFDAATPFPSAWALLPTVGTALVILYAGERTLVARLLGKRLFVGIGLISYSLYLWHQPLLVFARINSYEQPSPQTMLGVVALAFLLAFLTWHFIERPFRDRRAVPLKLLVPGVVSASVALVAAGFLFHDRNGYPERMFAGSSETAANMHIGYNTRVFRYKTERFAADGRPRLLVLGDSQARDFVNMAEETGRFAGYDLVYRDDLPICAYPDFAEGLRHLVSEAEYLIVADSSAGKACFSTLLDRGLFRDHRVVIVGPKHFGYNLNKFAQLPVQLRPFAMTRVFDEIAQDNRDYRALLPRGSYLDILSHVSDDGAHMPVFDAAGHILSGDRVHITQAGAAYLGRAIFDDPAWAAFPAFPASSIPERREAASRY</sequence>
<dbReference type="AlphaFoldDB" id="A0A5D4GY10"/>
<dbReference type="GO" id="GO:0009103">
    <property type="term" value="P:lipopolysaccharide biosynthetic process"/>
    <property type="evidence" value="ECO:0007669"/>
    <property type="project" value="TreeGrafter"/>
</dbReference>
<feature type="transmembrane region" description="Helical" evidence="1">
    <location>
        <begin position="181"/>
        <end position="197"/>
    </location>
</feature>
<feature type="transmembrane region" description="Helical" evidence="1">
    <location>
        <begin position="348"/>
        <end position="366"/>
    </location>
</feature>
<evidence type="ECO:0000256" key="1">
    <source>
        <dbReference type="SAM" id="Phobius"/>
    </source>
</evidence>
<dbReference type="GO" id="GO:0016020">
    <property type="term" value="C:membrane"/>
    <property type="evidence" value="ECO:0007669"/>
    <property type="project" value="TreeGrafter"/>
</dbReference>
<reference evidence="3 4" key="2">
    <citation type="submission" date="2019-09" db="EMBL/GenBank/DDBJ databases">
        <title>Mesorhizobium sp. MaA-C15 isolated from Microcystis aeruginosa.</title>
        <authorList>
            <person name="Jeong S.E."/>
            <person name="Jin H.M."/>
            <person name="Jeon C.O."/>
        </authorList>
    </citation>
    <scope>NUCLEOTIDE SEQUENCE [LARGE SCALE GENOMIC DNA]</scope>
    <source>
        <strain evidence="3 4">MaA-C15</strain>
    </source>
</reference>